<accession>A0A2G2WK04</accession>
<dbReference type="InterPro" id="IPR024752">
    <property type="entry name" value="Myb/SANT-like_dom"/>
</dbReference>
<proteinExistence type="predicted"/>
<dbReference type="AlphaFoldDB" id="A0A2G2WK04"/>
<feature type="domain" description="Myb/SANT-like" evidence="2">
    <location>
        <begin position="1"/>
        <end position="87"/>
    </location>
</feature>
<name>A0A2G2WK04_CAPBA</name>
<keyword evidence="4" id="KW-1185">Reference proteome</keyword>
<dbReference type="Pfam" id="PF12776">
    <property type="entry name" value="Myb_DNA-bind_3"/>
    <property type="match status" value="1"/>
</dbReference>
<dbReference type="EMBL" id="MLFT02000006">
    <property type="protein sequence ID" value="PHT45480.1"/>
    <property type="molecule type" value="Genomic_DNA"/>
</dbReference>
<protein>
    <recommendedName>
        <fullName evidence="2">Myb/SANT-like domain-containing protein</fullName>
    </recommendedName>
</protein>
<dbReference type="PANTHER" id="PTHR47592">
    <property type="entry name" value="PBF68 PROTEIN"/>
    <property type="match status" value="1"/>
</dbReference>
<evidence type="ECO:0000256" key="1">
    <source>
        <dbReference type="SAM" id="MobiDB-lite"/>
    </source>
</evidence>
<reference evidence="3 4" key="1">
    <citation type="journal article" date="2017" name="Genome Biol.">
        <title>New reference genome sequences of hot pepper reveal the massive evolution of plant disease-resistance genes by retroduplication.</title>
        <authorList>
            <person name="Kim S."/>
            <person name="Park J."/>
            <person name="Yeom S.I."/>
            <person name="Kim Y.M."/>
            <person name="Seo E."/>
            <person name="Kim K.T."/>
            <person name="Kim M.S."/>
            <person name="Lee J.M."/>
            <person name="Cheong K."/>
            <person name="Shin H.S."/>
            <person name="Kim S.B."/>
            <person name="Han K."/>
            <person name="Lee J."/>
            <person name="Park M."/>
            <person name="Lee H.A."/>
            <person name="Lee H.Y."/>
            <person name="Lee Y."/>
            <person name="Oh S."/>
            <person name="Lee J.H."/>
            <person name="Choi E."/>
            <person name="Choi E."/>
            <person name="Lee S.E."/>
            <person name="Jeon J."/>
            <person name="Kim H."/>
            <person name="Choi G."/>
            <person name="Song H."/>
            <person name="Lee J."/>
            <person name="Lee S.C."/>
            <person name="Kwon J.K."/>
            <person name="Lee H.Y."/>
            <person name="Koo N."/>
            <person name="Hong Y."/>
            <person name="Kim R.W."/>
            <person name="Kang W.H."/>
            <person name="Huh J.H."/>
            <person name="Kang B.C."/>
            <person name="Yang T.J."/>
            <person name="Lee Y.H."/>
            <person name="Bennetzen J.L."/>
            <person name="Choi D."/>
        </authorList>
    </citation>
    <scope>NUCLEOTIDE SEQUENCE [LARGE SCALE GENOMIC DNA]</scope>
    <source>
        <strain evidence="4">cv. PBC81</strain>
    </source>
</reference>
<comment type="caution">
    <text evidence="3">The sequence shown here is derived from an EMBL/GenBank/DDBJ whole genome shotgun (WGS) entry which is preliminary data.</text>
</comment>
<evidence type="ECO:0000313" key="3">
    <source>
        <dbReference type="EMBL" id="PHT45480.1"/>
    </source>
</evidence>
<evidence type="ECO:0000259" key="2">
    <source>
        <dbReference type="Pfam" id="PF12776"/>
    </source>
</evidence>
<dbReference type="PANTHER" id="PTHR47592:SF24">
    <property type="entry name" value="BNACNNG30200D PROTEIN"/>
    <property type="match status" value="1"/>
</dbReference>
<sequence>MEYLMLEIVADEVKLGNKSTNQFKVSSFNHVSNSINKQLGMDCSSKHVENHLKIIRSTWSIIQTLLNKSSLEWDDNLEMITASPEVYSVHIQFTVMQATMLLMDSMALISPKVLKNPTFIPESEGTISCGIAGCSTMPLGVAAIIEKLPPMWKDFKNYLKHKHKEMAVKDLIVRLCIEEDNKATERRLKGNSKINGEHIIEDDQNNSKKRKKAEQGSHQPKKKFKGKSFNCGKIGYMPMDCCAPNKGKKKDQENIIEYNKDCDDLCSMFSECNLAGNPREGWTDSGATRHVCANKEFVLLFAPNQVEEMIYMDNSITVKVEGTGKWA</sequence>
<dbReference type="Proteomes" id="UP000224567">
    <property type="component" value="Unassembled WGS sequence"/>
</dbReference>
<feature type="region of interest" description="Disordered" evidence="1">
    <location>
        <begin position="188"/>
        <end position="225"/>
    </location>
</feature>
<gene>
    <name evidence="3" type="ORF">CQW23_14638</name>
</gene>
<dbReference type="OrthoDB" id="1301570at2759"/>
<organism evidence="3 4">
    <name type="scientific">Capsicum baccatum</name>
    <name type="common">Peruvian pepper</name>
    <dbReference type="NCBI Taxonomy" id="33114"/>
    <lineage>
        <taxon>Eukaryota</taxon>
        <taxon>Viridiplantae</taxon>
        <taxon>Streptophyta</taxon>
        <taxon>Embryophyta</taxon>
        <taxon>Tracheophyta</taxon>
        <taxon>Spermatophyta</taxon>
        <taxon>Magnoliopsida</taxon>
        <taxon>eudicotyledons</taxon>
        <taxon>Gunneridae</taxon>
        <taxon>Pentapetalae</taxon>
        <taxon>asterids</taxon>
        <taxon>lamiids</taxon>
        <taxon>Solanales</taxon>
        <taxon>Solanaceae</taxon>
        <taxon>Solanoideae</taxon>
        <taxon>Capsiceae</taxon>
        <taxon>Capsicum</taxon>
    </lineage>
</organism>
<reference evidence="4" key="2">
    <citation type="journal article" date="2017" name="J. Anim. Genet.">
        <title>Multiple reference genome sequences of hot pepper reveal the massive evolution of plant disease resistance genes by retroduplication.</title>
        <authorList>
            <person name="Kim S."/>
            <person name="Park J."/>
            <person name="Yeom S.-I."/>
            <person name="Kim Y.-M."/>
            <person name="Seo E."/>
            <person name="Kim K.-T."/>
            <person name="Kim M.-S."/>
            <person name="Lee J.M."/>
            <person name="Cheong K."/>
            <person name="Shin H.-S."/>
            <person name="Kim S.-B."/>
            <person name="Han K."/>
            <person name="Lee J."/>
            <person name="Park M."/>
            <person name="Lee H.-A."/>
            <person name="Lee H.-Y."/>
            <person name="Lee Y."/>
            <person name="Oh S."/>
            <person name="Lee J.H."/>
            <person name="Choi E."/>
            <person name="Choi E."/>
            <person name="Lee S.E."/>
            <person name="Jeon J."/>
            <person name="Kim H."/>
            <person name="Choi G."/>
            <person name="Song H."/>
            <person name="Lee J."/>
            <person name="Lee S.-C."/>
            <person name="Kwon J.-K."/>
            <person name="Lee H.-Y."/>
            <person name="Koo N."/>
            <person name="Hong Y."/>
            <person name="Kim R.W."/>
            <person name="Kang W.-H."/>
            <person name="Huh J.H."/>
            <person name="Kang B.-C."/>
            <person name="Yang T.-J."/>
            <person name="Lee Y.-H."/>
            <person name="Bennetzen J.L."/>
            <person name="Choi D."/>
        </authorList>
    </citation>
    <scope>NUCLEOTIDE SEQUENCE [LARGE SCALE GENOMIC DNA]</scope>
    <source>
        <strain evidence="4">cv. PBC81</strain>
    </source>
</reference>
<evidence type="ECO:0000313" key="4">
    <source>
        <dbReference type="Proteomes" id="UP000224567"/>
    </source>
</evidence>